<name>A0AAV7Z1Z6_9EUKA</name>
<dbReference type="PRINTS" id="PR00449">
    <property type="entry name" value="RASTRNSFRMNG"/>
</dbReference>
<dbReference type="AlphaFoldDB" id="A0AAV7Z1Z6"/>
<keyword evidence="7" id="KW-1185">Reference proteome</keyword>
<dbReference type="GO" id="GO:0005525">
    <property type="term" value="F:GTP binding"/>
    <property type="evidence" value="ECO:0007669"/>
    <property type="project" value="UniProtKB-KW"/>
</dbReference>
<comment type="caution">
    <text evidence="4">The sequence shown here is derived from an EMBL/GenBank/DDBJ whole genome shotgun (WGS) entry which is preliminary data.</text>
</comment>
<dbReference type="InterPro" id="IPR003578">
    <property type="entry name" value="Small_GTPase_Rho"/>
</dbReference>
<dbReference type="GO" id="GO:0007264">
    <property type="term" value="P:small GTPase-mediated signal transduction"/>
    <property type="evidence" value="ECO:0007669"/>
    <property type="project" value="InterPro"/>
</dbReference>
<evidence type="ECO:0000256" key="2">
    <source>
        <dbReference type="ARBA" id="ARBA00023134"/>
    </source>
</evidence>
<dbReference type="PROSITE" id="PS51420">
    <property type="entry name" value="RHO"/>
    <property type="match status" value="1"/>
</dbReference>
<dbReference type="SMART" id="SM00174">
    <property type="entry name" value="RHO"/>
    <property type="match status" value="1"/>
</dbReference>
<protein>
    <submittedName>
        <fullName evidence="4">Uncharacterized protein</fullName>
    </submittedName>
</protein>
<evidence type="ECO:0000313" key="5">
    <source>
        <dbReference type="EMBL" id="KAJ6231012.1"/>
    </source>
</evidence>
<reference evidence="5" key="1">
    <citation type="submission" date="2022-08" db="EMBL/GenBank/DDBJ databases">
        <title>Novel sulfate-reducing endosymbionts in the free-living metamonad Anaeramoeba.</title>
        <authorList>
            <person name="Jerlstrom-Hultqvist J."/>
            <person name="Cepicka I."/>
            <person name="Gallot-Lavallee L."/>
            <person name="Salas-Leiva D."/>
            <person name="Curtis B.A."/>
            <person name="Zahonova K."/>
            <person name="Pipaliya S."/>
            <person name="Dacks J."/>
            <person name="Roger A.J."/>
        </authorList>
    </citation>
    <scope>NUCLEOTIDE SEQUENCE</scope>
    <source>
        <strain evidence="5">Schooner1</strain>
    </source>
</reference>
<dbReference type="FunFam" id="3.40.50.300:FF:000118">
    <property type="entry name" value="Rho-related GTP-binding protein RhoG"/>
    <property type="match status" value="1"/>
</dbReference>
<evidence type="ECO:0000313" key="6">
    <source>
        <dbReference type="Proteomes" id="UP001146793"/>
    </source>
</evidence>
<dbReference type="SUPFAM" id="SSF52540">
    <property type="entry name" value="P-loop containing nucleoside triphosphate hydrolases"/>
    <property type="match status" value="1"/>
</dbReference>
<dbReference type="SMART" id="SM00175">
    <property type="entry name" value="RAB"/>
    <property type="match status" value="1"/>
</dbReference>
<dbReference type="Proteomes" id="UP001146793">
    <property type="component" value="Unassembled WGS sequence"/>
</dbReference>
<dbReference type="InterPro" id="IPR001806">
    <property type="entry name" value="Small_GTPase"/>
</dbReference>
<dbReference type="InterPro" id="IPR005225">
    <property type="entry name" value="Small_GTP-bd"/>
</dbReference>
<accession>A0AAV7Z1Z6</accession>
<dbReference type="PANTHER" id="PTHR24072">
    <property type="entry name" value="RHO FAMILY GTPASE"/>
    <property type="match status" value="1"/>
</dbReference>
<evidence type="ECO:0000256" key="1">
    <source>
        <dbReference type="ARBA" id="ARBA00022741"/>
    </source>
</evidence>
<gene>
    <name evidence="4" type="ORF">M0812_18193</name>
    <name evidence="5" type="ORF">M0813_00827</name>
</gene>
<keyword evidence="3" id="KW-0472">Membrane</keyword>
<proteinExistence type="predicted"/>
<evidence type="ECO:0000313" key="4">
    <source>
        <dbReference type="EMBL" id="KAJ3436141.1"/>
    </source>
</evidence>
<keyword evidence="3" id="KW-1133">Transmembrane helix</keyword>
<dbReference type="Proteomes" id="UP001150062">
    <property type="component" value="Unassembled WGS sequence"/>
</dbReference>
<dbReference type="EMBL" id="JAOAOG010000304">
    <property type="protein sequence ID" value="KAJ6231012.1"/>
    <property type="molecule type" value="Genomic_DNA"/>
</dbReference>
<keyword evidence="3" id="KW-0812">Transmembrane</keyword>
<feature type="transmembrane region" description="Helical" evidence="3">
    <location>
        <begin position="229"/>
        <end position="252"/>
    </location>
</feature>
<organism evidence="4 6">
    <name type="scientific">Anaeramoeba flamelloides</name>
    <dbReference type="NCBI Taxonomy" id="1746091"/>
    <lineage>
        <taxon>Eukaryota</taxon>
        <taxon>Metamonada</taxon>
        <taxon>Anaeramoebidae</taxon>
        <taxon>Anaeramoeba</taxon>
    </lineage>
</organism>
<dbReference type="PROSITE" id="PS51421">
    <property type="entry name" value="RAS"/>
    <property type="match status" value="1"/>
</dbReference>
<dbReference type="SMART" id="SM00176">
    <property type="entry name" value="RAN"/>
    <property type="match status" value="1"/>
</dbReference>
<dbReference type="SMART" id="SM00173">
    <property type="entry name" value="RAS"/>
    <property type="match status" value="1"/>
</dbReference>
<dbReference type="Gene3D" id="3.40.50.300">
    <property type="entry name" value="P-loop containing nucleotide triphosphate hydrolases"/>
    <property type="match status" value="1"/>
</dbReference>
<dbReference type="CDD" id="cd00157">
    <property type="entry name" value="Rho"/>
    <property type="match status" value="1"/>
</dbReference>
<evidence type="ECO:0000313" key="7">
    <source>
        <dbReference type="Proteomes" id="UP001150062"/>
    </source>
</evidence>
<dbReference type="InterPro" id="IPR027417">
    <property type="entry name" value="P-loop_NTPase"/>
</dbReference>
<keyword evidence="2" id="KW-0342">GTP-binding</keyword>
<dbReference type="Pfam" id="PF00071">
    <property type="entry name" value="Ras"/>
    <property type="match status" value="1"/>
</dbReference>
<reference evidence="4" key="2">
    <citation type="submission" date="2022-08" db="EMBL/GenBank/DDBJ databases">
        <title>Novel sulphate-reducing endosymbionts in the free-living metamonad Anaeramoeba.</title>
        <authorList>
            <person name="Jerlstrom-Hultqvist J."/>
            <person name="Cepicka I."/>
            <person name="Gallot-Lavallee L."/>
            <person name="Salas-Leiva D."/>
            <person name="Curtis B.A."/>
            <person name="Zahonova K."/>
            <person name="Pipaliya S."/>
            <person name="Dacks J."/>
            <person name="Roger A.J."/>
        </authorList>
    </citation>
    <scope>NUCLEOTIDE SEQUENCE</scope>
    <source>
        <strain evidence="4">Busselton2</strain>
    </source>
</reference>
<dbReference type="PROSITE" id="PS51419">
    <property type="entry name" value="RAB"/>
    <property type="match status" value="1"/>
</dbReference>
<dbReference type="NCBIfam" id="TIGR00231">
    <property type="entry name" value="small_GTP"/>
    <property type="match status" value="1"/>
</dbReference>
<sequence length="265" mass="29770">MSRFKLVCVGDGATGKTCLLITFAKNKFPEQYVPTVFENYIADITVDGNQYELNLWDTAGQEDYDRLRPLSYPDSDVVIIGFSVDNHLSYDNVTDKWADEVDHFCPRVPKLLVGLKIDLRKDQGTIEKLQKKKLAPITFEKGQELAKKIGAVAYVECSAKTRDGLREVFEEAVRSAKLKKKKGGCSILWCLEGDSDGVSSKISKDDYSCPTSDDTARYTYKCKGKISGIGITLIILISICFLILVSIIILILRKKKENDTKYQEI</sequence>
<evidence type="ECO:0000256" key="3">
    <source>
        <dbReference type="SAM" id="Phobius"/>
    </source>
</evidence>
<keyword evidence="1" id="KW-0547">Nucleotide-binding</keyword>
<dbReference type="EMBL" id="JANTQA010000036">
    <property type="protein sequence ID" value="KAJ3436141.1"/>
    <property type="molecule type" value="Genomic_DNA"/>
</dbReference>
<dbReference type="GO" id="GO:0003924">
    <property type="term" value="F:GTPase activity"/>
    <property type="evidence" value="ECO:0007669"/>
    <property type="project" value="InterPro"/>
</dbReference>